<comment type="caution">
    <text evidence="3">The sequence shown here is derived from an EMBL/GenBank/DDBJ whole genome shotgun (WGS) entry which is preliminary data.</text>
</comment>
<gene>
    <name evidence="3" type="ORF">GJ699_19945</name>
</gene>
<reference evidence="3 4" key="1">
    <citation type="submission" date="2019-11" db="EMBL/GenBank/DDBJ databases">
        <title>Novel species isolated from a subtropical stream in China.</title>
        <authorList>
            <person name="Lu H."/>
        </authorList>
    </citation>
    <scope>NUCLEOTIDE SEQUENCE [LARGE SCALE GENOMIC DNA]</scope>
    <source>
        <strain evidence="3 4">FT80W</strain>
    </source>
</reference>
<evidence type="ECO:0000256" key="1">
    <source>
        <dbReference type="SAM" id="MobiDB-lite"/>
    </source>
</evidence>
<feature type="region of interest" description="Disordered" evidence="1">
    <location>
        <begin position="18"/>
        <end position="43"/>
    </location>
</feature>
<dbReference type="Gene3D" id="1.10.238.10">
    <property type="entry name" value="EF-hand"/>
    <property type="match status" value="1"/>
</dbReference>
<dbReference type="RefSeq" id="WP_154379490.1">
    <property type="nucleotide sequence ID" value="NZ_WKJK01000010.1"/>
</dbReference>
<dbReference type="PROSITE" id="PS00018">
    <property type="entry name" value="EF_HAND_1"/>
    <property type="match status" value="1"/>
</dbReference>
<accession>A0A6I2L2F7</accession>
<dbReference type="Proteomes" id="UP000433309">
    <property type="component" value="Unassembled WGS sequence"/>
</dbReference>
<dbReference type="InterPro" id="IPR011992">
    <property type="entry name" value="EF-hand-dom_pair"/>
</dbReference>
<evidence type="ECO:0000259" key="2">
    <source>
        <dbReference type="PROSITE" id="PS50222"/>
    </source>
</evidence>
<dbReference type="SUPFAM" id="SSF47473">
    <property type="entry name" value="EF-hand"/>
    <property type="match status" value="1"/>
</dbReference>
<protein>
    <recommendedName>
        <fullName evidence="2">EF-hand domain-containing protein</fullName>
    </recommendedName>
</protein>
<name>A0A6I2L2F7_9BURK</name>
<dbReference type="Pfam" id="PF13499">
    <property type="entry name" value="EF-hand_7"/>
    <property type="match status" value="1"/>
</dbReference>
<feature type="compositionally biased region" description="Low complexity" evidence="1">
    <location>
        <begin position="18"/>
        <end position="39"/>
    </location>
</feature>
<sequence>MAISTISALNSAYTASNAASSAATSGQANASESAASSPSTIVTLSDGTTSTVVEADPSSLQATPLAQLWSPQMFVQGDQNQDTQIDEEEFGQQLARVGVSEDDAKKLFQTFDASGDGKVSPEEFIQGIRDSLGSGSDLFKNLLNSYIDDASGKLDVAAFSAFMQKGQALAEQYVKQTGAARS</sequence>
<dbReference type="GO" id="GO:0005509">
    <property type="term" value="F:calcium ion binding"/>
    <property type="evidence" value="ECO:0007669"/>
    <property type="project" value="InterPro"/>
</dbReference>
<keyword evidence="4" id="KW-1185">Reference proteome</keyword>
<feature type="domain" description="EF-hand" evidence="2">
    <location>
        <begin position="99"/>
        <end position="134"/>
    </location>
</feature>
<dbReference type="SMART" id="SM00054">
    <property type="entry name" value="EFh"/>
    <property type="match status" value="2"/>
</dbReference>
<dbReference type="InterPro" id="IPR018247">
    <property type="entry name" value="EF_Hand_1_Ca_BS"/>
</dbReference>
<dbReference type="AlphaFoldDB" id="A0A6I2L2F7"/>
<dbReference type="PROSITE" id="PS50222">
    <property type="entry name" value="EF_HAND_2"/>
    <property type="match status" value="1"/>
</dbReference>
<dbReference type="InterPro" id="IPR002048">
    <property type="entry name" value="EF_hand_dom"/>
</dbReference>
<evidence type="ECO:0000313" key="3">
    <source>
        <dbReference type="EMBL" id="MRW92271.1"/>
    </source>
</evidence>
<dbReference type="CDD" id="cd00051">
    <property type="entry name" value="EFh"/>
    <property type="match status" value="1"/>
</dbReference>
<dbReference type="EMBL" id="WKJK01000010">
    <property type="protein sequence ID" value="MRW92271.1"/>
    <property type="molecule type" value="Genomic_DNA"/>
</dbReference>
<organism evidence="3 4">
    <name type="scientific">Duganella guangzhouensis</name>
    <dbReference type="NCBI Taxonomy" id="2666084"/>
    <lineage>
        <taxon>Bacteria</taxon>
        <taxon>Pseudomonadati</taxon>
        <taxon>Pseudomonadota</taxon>
        <taxon>Betaproteobacteria</taxon>
        <taxon>Burkholderiales</taxon>
        <taxon>Oxalobacteraceae</taxon>
        <taxon>Telluria group</taxon>
        <taxon>Duganella</taxon>
    </lineage>
</organism>
<proteinExistence type="predicted"/>
<evidence type="ECO:0000313" key="4">
    <source>
        <dbReference type="Proteomes" id="UP000433309"/>
    </source>
</evidence>